<dbReference type="EMBL" id="BGZK01000189">
    <property type="protein sequence ID" value="GBP27109.1"/>
    <property type="molecule type" value="Genomic_DNA"/>
</dbReference>
<keyword evidence="3" id="KW-1185">Reference proteome</keyword>
<dbReference type="Proteomes" id="UP000299102">
    <property type="component" value="Unassembled WGS sequence"/>
</dbReference>
<protein>
    <submittedName>
        <fullName evidence="2">Uncharacterized protein</fullName>
    </submittedName>
</protein>
<reference evidence="2 3" key="1">
    <citation type="journal article" date="2019" name="Commun. Biol.">
        <title>The bagworm genome reveals a unique fibroin gene that provides high tensile strength.</title>
        <authorList>
            <person name="Kono N."/>
            <person name="Nakamura H."/>
            <person name="Ohtoshi R."/>
            <person name="Tomita M."/>
            <person name="Numata K."/>
            <person name="Arakawa K."/>
        </authorList>
    </citation>
    <scope>NUCLEOTIDE SEQUENCE [LARGE SCALE GENOMIC DNA]</scope>
</reference>
<proteinExistence type="predicted"/>
<organism evidence="2 3">
    <name type="scientific">Eumeta variegata</name>
    <name type="common">Bagworm moth</name>
    <name type="synonym">Eumeta japonica</name>
    <dbReference type="NCBI Taxonomy" id="151549"/>
    <lineage>
        <taxon>Eukaryota</taxon>
        <taxon>Metazoa</taxon>
        <taxon>Ecdysozoa</taxon>
        <taxon>Arthropoda</taxon>
        <taxon>Hexapoda</taxon>
        <taxon>Insecta</taxon>
        <taxon>Pterygota</taxon>
        <taxon>Neoptera</taxon>
        <taxon>Endopterygota</taxon>
        <taxon>Lepidoptera</taxon>
        <taxon>Glossata</taxon>
        <taxon>Ditrysia</taxon>
        <taxon>Tineoidea</taxon>
        <taxon>Psychidae</taxon>
        <taxon>Oiketicinae</taxon>
        <taxon>Eumeta</taxon>
    </lineage>
</organism>
<feature type="compositionally biased region" description="Polar residues" evidence="1">
    <location>
        <begin position="116"/>
        <end position="125"/>
    </location>
</feature>
<comment type="caution">
    <text evidence="2">The sequence shown here is derived from an EMBL/GenBank/DDBJ whole genome shotgun (WGS) entry which is preliminary data.</text>
</comment>
<gene>
    <name evidence="2" type="ORF">EVAR_16780_1</name>
</gene>
<dbReference type="AlphaFoldDB" id="A0A4C1ULB2"/>
<evidence type="ECO:0000313" key="2">
    <source>
        <dbReference type="EMBL" id="GBP27109.1"/>
    </source>
</evidence>
<evidence type="ECO:0000256" key="1">
    <source>
        <dbReference type="SAM" id="MobiDB-lite"/>
    </source>
</evidence>
<sequence length="136" mass="15625">MQLTRTCEAHDWPHVPVSNVAIERGIVYNHQLWLSDVWSILGRGTSMNTILSVYRIKSPSFRTVTDPLISIRLIVVIVAVMAEGSARTSKIPCSNFDRGRLKRQQNLSLKRDREQQSSSISNVEQDYNLERGWDQR</sequence>
<evidence type="ECO:0000313" key="3">
    <source>
        <dbReference type="Proteomes" id="UP000299102"/>
    </source>
</evidence>
<accession>A0A4C1ULB2</accession>
<name>A0A4C1ULB2_EUMVA</name>
<feature type="region of interest" description="Disordered" evidence="1">
    <location>
        <begin position="105"/>
        <end position="136"/>
    </location>
</feature>